<dbReference type="CDD" id="cd02174">
    <property type="entry name" value="CCT"/>
    <property type="match status" value="1"/>
</dbReference>
<dbReference type="Gene3D" id="3.40.50.620">
    <property type="entry name" value="HUPs"/>
    <property type="match status" value="1"/>
</dbReference>
<comment type="similarity">
    <text evidence="2">Belongs to the cytidylyltransferase family.</text>
</comment>
<sequence length="292" mass="33690">MASTGTAPRPIRVYADGIYDMFHSGHARQLMQAKSSFPGVYLIVGVCNDDLTHERKGRVVMNETERYESIRHCRYVDELVDNAPWELDDEFLTNNKIDFVAHDDLPYGAEDQEDIYKWLKDRGMFVATQRTEGISTTDVIARIIRDYDMYVRRNLERGYTAKDLNVSYMREKRILFNEKVNKVKEKLADKRHQLLDKGQGMINRWEERSKDFIGGFLELFGRQGKFNQWWNEGRIRVARAISPTRELGEEATSTVHESYHGSSSYLEDSDSEVEGAMASQPPSGVQNSLPSE</sequence>
<protein>
    <recommendedName>
        <fullName evidence="10">choline-phosphate cytidylyltransferase</fullName>
        <ecNumber evidence="10">2.7.7.15</ecNumber>
    </recommendedName>
</protein>
<gene>
    <name evidence="13" type="ORF">CAPTEDRAFT_20528</name>
</gene>
<evidence type="ECO:0000256" key="5">
    <source>
        <dbReference type="ARBA" id="ARBA00022695"/>
    </source>
</evidence>
<dbReference type="UniPathway" id="UPA00753">
    <property type="reaction ID" value="UER00739"/>
</dbReference>
<dbReference type="FunFam" id="3.40.50.620:FF:000016">
    <property type="entry name" value="Putative choline-phosphate cytidylyltransferase B"/>
    <property type="match status" value="1"/>
</dbReference>
<reference evidence="14" key="3">
    <citation type="submission" date="2015-06" db="UniProtKB">
        <authorList>
            <consortium name="EnsemblMetazoa"/>
        </authorList>
    </citation>
    <scope>IDENTIFICATION</scope>
</reference>
<dbReference type="InterPro" id="IPR041723">
    <property type="entry name" value="CCT"/>
</dbReference>
<evidence type="ECO:0000259" key="12">
    <source>
        <dbReference type="Pfam" id="PF01467"/>
    </source>
</evidence>
<dbReference type="GO" id="GO:0004105">
    <property type="term" value="F:choline-phosphate cytidylyltransferase activity"/>
    <property type="evidence" value="ECO:0007669"/>
    <property type="project" value="UniProtKB-EC"/>
</dbReference>
<evidence type="ECO:0000256" key="11">
    <source>
        <dbReference type="SAM" id="MobiDB-lite"/>
    </source>
</evidence>
<evidence type="ECO:0000256" key="2">
    <source>
        <dbReference type="ARBA" id="ARBA00010101"/>
    </source>
</evidence>
<dbReference type="InterPro" id="IPR045049">
    <property type="entry name" value="Pcy1-like"/>
</dbReference>
<dbReference type="FunCoup" id="R7VF02">
    <property type="interactions" value="1892"/>
</dbReference>
<evidence type="ECO:0000256" key="1">
    <source>
        <dbReference type="ARBA" id="ARBA00005189"/>
    </source>
</evidence>
<keyword evidence="15" id="KW-1185">Reference proteome</keyword>
<reference evidence="15" key="1">
    <citation type="submission" date="2012-12" db="EMBL/GenBank/DDBJ databases">
        <authorList>
            <person name="Hellsten U."/>
            <person name="Grimwood J."/>
            <person name="Chapman J.A."/>
            <person name="Shapiro H."/>
            <person name="Aerts A."/>
            <person name="Otillar R.P."/>
            <person name="Terry A.Y."/>
            <person name="Boore J.L."/>
            <person name="Simakov O."/>
            <person name="Marletaz F."/>
            <person name="Cho S.-J."/>
            <person name="Edsinger-Gonzales E."/>
            <person name="Havlak P."/>
            <person name="Kuo D.-H."/>
            <person name="Larsson T."/>
            <person name="Lv J."/>
            <person name="Arendt D."/>
            <person name="Savage R."/>
            <person name="Osoegawa K."/>
            <person name="de Jong P."/>
            <person name="Lindberg D.R."/>
            <person name="Seaver E.C."/>
            <person name="Weisblat D.A."/>
            <person name="Putnam N.H."/>
            <person name="Grigoriev I.V."/>
            <person name="Rokhsar D.S."/>
        </authorList>
    </citation>
    <scope>NUCLEOTIDE SEQUENCE</scope>
    <source>
        <strain evidence="15">I ESC-2004</strain>
    </source>
</reference>
<dbReference type="HOGENOM" id="CLU_034585_4_1_1"/>
<name>R7VF02_CAPTE</name>
<evidence type="ECO:0000256" key="3">
    <source>
        <dbReference type="ARBA" id="ARBA00022516"/>
    </source>
</evidence>
<evidence type="ECO:0000256" key="9">
    <source>
        <dbReference type="ARBA" id="ARBA00025706"/>
    </source>
</evidence>
<proteinExistence type="inferred from homology"/>
<comment type="pathway">
    <text evidence="1">Lipid metabolism.</text>
</comment>
<dbReference type="PANTHER" id="PTHR10739:SF13">
    <property type="entry name" value="CHOLINE-PHOSPHATE CYTIDYLYLTRANSFERASE"/>
    <property type="match status" value="1"/>
</dbReference>
<feature type="compositionally biased region" description="Polar residues" evidence="11">
    <location>
        <begin position="280"/>
        <end position="292"/>
    </location>
</feature>
<accession>R7VF02</accession>
<evidence type="ECO:0000256" key="8">
    <source>
        <dbReference type="ARBA" id="ARBA00023264"/>
    </source>
</evidence>
<dbReference type="EMBL" id="KB292506">
    <property type="protein sequence ID" value="ELU17438.1"/>
    <property type="molecule type" value="Genomic_DNA"/>
</dbReference>
<dbReference type="NCBIfam" id="TIGR00125">
    <property type="entry name" value="cyt_tran_rel"/>
    <property type="match status" value="1"/>
</dbReference>
<dbReference type="InterPro" id="IPR014729">
    <property type="entry name" value="Rossmann-like_a/b/a_fold"/>
</dbReference>
<evidence type="ECO:0000256" key="10">
    <source>
        <dbReference type="ARBA" id="ARBA00026101"/>
    </source>
</evidence>
<organism evidence="13">
    <name type="scientific">Capitella teleta</name>
    <name type="common">Polychaete worm</name>
    <dbReference type="NCBI Taxonomy" id="283909"/>
    <lineage>
        <taxon>Eukaryota</taxon>
        <taxon>Metazoa</taxon>
        <taxon>Spiralia</taxon>
        <taxon>Lophotrochozoa</taxon>
        <taxon>Annelida</taxon>
        <taxon>Polychaeta</taxon>
        <taxon>Sedentaria</taxon>
        <taxon>Scolecida</taxon>
        <taxon>Capitellidae</taxon>
        <taxon>Capitella</taxon>
    </lineage>
</organism>
<feature type="region of interest" description="Disordered" evidence="11">
    <location>
        <begin position="246"/>
        <end position="292"/>
    </location>
</feature>
<keyword evidence="6" id="KW-0443">Lipid metabolism</keyword>
<feature type="domain" description="Cytidyltransferase-like" evidence="12">
    <location>
        <begin position="14"/>
        <end position="142"/>
    </location>
</feature>
<keyword evidence="4" id="KW-0808">Transferase</keyword>
<dbReference type="OrthoDB" id="17102at2759"/>
<dbReference type="Proteomes" id="UP000014760">
    <property type="component" value="Unassembled WGS sequence"/>
</dbReference>
<keyword evidence="8" id="KW-1208">Phospholipid metabolism</keyword>
<dbReference type="OMA" id="HDLIYKW"/>
<dbReference type="InterPro" id="IPR004821">
    <property type="entry name" value="Cyt_trans-like"/>
</dbReference>
<dbReference type="PANTHER" id="PTHR10739">
    <property type="entry name" value="CYTIDYLYLTRANSFERASE"/>
    <property type="match status" value="1"/>
</dbReference>
<keyword evidence="3" id="KW-0444">Lipid biosynthesis</keyword>
<dbReference type="AlphaFoldDB" id="R7VF02"/>
<keyword evidence="7" id="KW-0594">Phospholipid biosynthesis</keyword>
<dbReference type="EC" id="2.7.7.15" evidence="10"/>
<evidence type="ECO:0000313" key="14">
    <source>
        <dbReference type="EnsemblMetazoa" id="CapteP20528"/>
    </source>
</evidence>
<evidence type="ECO:0000256" key="4">
    <source>
        <dbReference type="ARBA" id="ARBA00022679"/>
    </source>
</evidence>
<evidence type="ECO:0000256" key="7">
    <source>
        <dbReference type="ARBA" id="ARBA00023209"/>
    </source>
</evidence>
<evidence type="ECO:0000313" key="15">
    <source>
        <dbReference type="Proteomes" id="UP000014760"/>
    </source>
</evidence>
<dbReference type="GO" id="GO:0031210">
    <property type="term" value="F:phosphatidylcholine binding"/>
    <property type="evidence" value="ECO:0007669"/>
    <property type="project" value="TreeGrafter"/>
</dbReference>
<dbReference type="EnsemblMetazoa" id="CapteT20528">
    <property type="protein sequence ID" value="CapteP20528"/>
    <property type="gene ID" value="CapteG20528"/>
</dbReference>
<dbReference type="Pfam" id="PF01467">
    <property type="entry name" value="CTP_transf_like"/>
    <property type="match status" value="1"/>
</dbReference>
<reference evidence="13 15" key="2">
    <citation type="journal article" date="2013" name="Nature">
        <title>Insights into bilaterian evolution from three spiralian genomes.</title>
        <authorList>
            <person name="Simakov O."/>
            <person name="Marletaz F."/>
            <person name="Cho S.J."/>
            <person name="Edsinger-Gonzales E."/>
            <person name="Havlak P."/>
            <person name="Hellsten U."/>
            <person name="Kuo D.H."/>
            <person name="Larsson T."/>
            <person name="Lv J."/>
            <person name="Arendt D."/>
            <person name="Savage R."/>
            <person name="Osoegawa K."/>
            <person name="de Jong P."/>
            <person name="Grimwood J."/>
            <person name="Chapman J.A."/>
            <person name="Shapiro H."/>
            <person name="Aerts A."/>
            <person name="Otillar R.P."/>
            <person name="Terry A.Y."/>
            <person name="Boore J.L."/>
            <person name="Grigoriev I.V."/>
            <person name="Lindberg D.R."/>
            <person name="Seaver E.C."/>
            <person name="Weisblat D.A."/>
            <person name="Putnam N.H."/>
            <person name="Rokhsar D.S."/>
        </authorList>
    </citation>
    <scope>NUCLEOTIDE SEQUENCE</scope>
    <source>
        <strain evidence="13 15">I ESC-2004</strain>
    </source>
</reference>
<comment type="pathway">
    <text evidence="9">Phospholipid metabolism; phosphatidylcholine biosynthesis; phosphatidylcholine from phosphocholine: step 1/2.</text>
</comment>
<dbReference type="STRING" id="283909.R7VF02"/>
<evidence type="ECO:0000313" key="13">
    <source>
        <dbReference type="EMBL" id="ELU17438.1"/>
    </source>
</evidence>
<keyword evidence="5" id="KW-0548">Nucleotidyltransferase</keyword>
<dbReference type="EMBL" id="AMQN01000542">
    <property type="status" value="NOT_ANNOTATED_CDS"/>
    <property type="molecule type" value="Genomic_DNA"/>
</dbReference>
<evidence type="ECO:0000256" key="6">
    <source>
        <dbReference type="ARBA" id="ARBA00023098"/>
    </source>
</evidence>
<feature type="compositionally biased region" description="Polar residues" evidence="11">
    <location>
        <begin position="251"/>
        <end position="266"/>
    </location>
</feature>
<dbReference type="SUPFAM" id="SSF52374">
    <property type="entry name" value="Nucleotidylyl transferase"/>
    <property type="match status" value="1"/>
</dbReference>